<evidence type="ECO:0000256" key="2">
    <source>
        <dbReference type="ARBA" id="ARBA00023136"/>
    </source>
</evidence>
<dbReference type="PIRSF" id="PIRSF005690">
    <property type="entry name" value="GerBA"/>
    <property type="match status" value="1"/>
</dbReference>
<dbReference type="InterPro" id="IPR004995">
    <property type="entry name" value="Spore_Ger"/>
</dbReference>
<feature type="transmembrane region" description="Helical" evidence="3">
    <location>
        <begin position="443"/>
        <end position="466"/>
    </location>
</feature>
<comment type="similarity">
    <text evidence="1">Belongs to the GerABKA family.</text>
</comment>
<dbReference type="AlphaFoldDB" id="A0A857DFJ1"/>
<evidence type="ECO:0000256" key="1">
    <source>
        <dbReference type="ARBA" id="ARBA00005278"/>
    </source>
</evidence>
<sequence>MFRSIHSKLRFWQLANHNGANANHSENSQSNLFDNLNKNLTALKGMFGKSYDVNMREFNFGDQGLTRGAIVFLSGMTDTAIINESIIKPLMYDIRLSSRQETSLLNNMSIIQTTLLTVGMVQKASKIDEVVDGCLSGKTILLIDGSKEALVIGTEGWETRGVDEPKTESVVRGPREGFTENLLTNTTLLRRKIKNPNLTLETMKIGERTKTIVCVAYLKDLVHPQLIKEIQRRLNRIKTDAILESGYIEQFIEDAPFSIFSTVANSEKPDLVAAKILEGRAAIFVDGTPFVLTVPMVFIESFQSAEDYYSRPYFASVVRLLRLLAFLISITAPAIYVALTTFHQELIPTSLLFTMAASEEGVPFPAMAEALIMGTTFEILREAGVRLPRPIGQAVSIVGALVIGEAAVGAGIIGEPMVIVIALTAICSFVVPSQTDSGSILRLILVLLAGAMGGFGIALGLMGTFIHLASLRSFGTPYLSPFAPLSTQDLKDTFIRAPIWAMFTRPRTIGWHDPERQEFRLKPSRPSEEDKS</sequence>
<organism evidence="4 5">
    <name type="scientific">Dehalobacter restrictus</name>
    <dbReference type="NCBI Taxonomy" id="55583"/>
    <lineage>
        <taxon>Bacteria</taxon>
        <taxon>Bacillati</taxon>
        <taxon>Bacillota</taxon>
        <taxon>Clostridia</taxon>
        <taxon>Eubacteriales</taxon>
        <taxon>Desulfitobacteriaceae</taxon>
        <taxon>Dehalobacter</taxon>
    </lineage>
</organism>
<keyword evidence="3" id="KW-0812">Transmembrane</keyword>
<dbReference type="EMBL" id="CP046996">
    <property type="protein sequence ID" value="QHA00054.1"/>
    <property type="molecule type" value="Genomic_DNA"/>
</dbReference>
<evidence type="ECO:0000313" key="4">
    <source>
        <dbReference type="EMBL" id="QHA00054.1"/>
    </source>
</evidence>
<proteinExistence type="inferred from homology"/>
<accession>A0A857DFJ1</accession>
<dbReference type="GO" id="GO:0009847">
    <property type="term" value="P:spore germination"/>
    <property type="evidence" value="ECO:0007669"/>
    <property type="project" value="InterPro"/>
</dbReference>
<gene>
    <name evidence="4" type="ORF">GQ588_05030</name>
</gene>
<evidence type="ECO:0000313" key="5">
    <source>
        <dbReference type="Proteomes" id="UP000430508"/>
    </source>
</evidence>
<dbReference type="GO" id="GO:0016020">
    <property type="term" value="C:membrane"/>
    <property type="evidence" value="ECO:0007669"/>
    <property type="project" value="InterPro"/>
</dbReference>
<dbReference type="RefSeq" id="WP_019225467.1">
    <property type="nucleotide sequence ID" value="NZ_CP046996.1"/>
</dbReference>
<dbReference type="PANTHER" id="PTHR22550:SF5">
    <property type="entry name" value="LEUCINE ZIPPER PROTEIN 4"/>
    <property type="match status" value="1"/>
</dbReference>
<evidence type="ECO:0000256" key="3">
    <source>
        <dbReference type="SAM" id="Phobius"/>
    </source>
</evidence>
<feature type="transmembrane region" description="Helical" evidence="3">
    <location>
        <begin position="401"/>
        <end position="431"/>
    </location>
</feature>
<dbReference type="Pfam" id="PF03323">
    <property type="entry name" value="GerA"/>
    <property type="match status" value="1"/>
</dbReference>
<dbReference type="PANTHER" id="PTHR22550">
    <property type="entry name" value="SPORE GERMINATION PROTEIN"/>
    <property type="match status" value="1"/>
</dbReference>
<name>A0A857DFJ1_9FIRM</name>
<keyword evidence="2 3" id="KW-0472">Membrane</keyword>
<dbReference type="InterPro" id="IPR050768">
    <property type="entry name" value="UPF0353/GerABKA_families"/>
</dbReference>
<feature type="transmembrane region" description="Helical" evidence="3">
    <location>
        <begin position="320"/>
        <end position="342"/>
    </location>
</feature>
<protein>
    <submittedName>
        <fullName evidence="4">Spore germination protein</fullName>
    </submittedName>
</protein>
<keyword evidence="3" id="KW-1133">Transmembrane helix</keyword>
<reference evidence="4 5" key="1">
    <citation type="submission" date="2019-12" db="EMBL/GenBank/DDBJ databases">
        <title>Sequence classification of anaerobic respiratory reductive dehalogenases: First we see many, then we see few.</title>
        <authorList>
            <person name="Molenda O."/>
            <person name="Puentes Jacome L.A."/>
            <person name="Cao X."/>
            <person name="Nesbo C.L."/>
            <person name="Tang S."/>
            <person name="Morson N."/>
            <person name="Patron J."/>
            <person name="Lomheim L."/>
            <person name="Wishart D.S."/>
            <person name="Edwards E.A."/>
        </authorList>
    </citation>
    <scope>NUCLEOTIDE SEQUENCE [LARGE SCALE GENOMIC DNA]</scope>
    <source>
        <strain evidence="4 5">12DCA</strain>
    </source>
</reference>
<dbReference type="Proteomes" id="UP000430508">
    <property type="component" value="Chromosome"/>
</dbReference>